<dbReference type="Gene3D" id="3.20.20.410">
    <property type="entry name" value="Protein of unknown function UPF0759"/>
    <property type="match status" value="1"/>
</dbReference>
<dbReference type="RefSeq" id="WP_132260416.1">
    <property type="nucleotide sequence ID" value="NZ_SLZQ01000020.1"/>
</dbReference>
<proteinExistence type="predicted"/>
<accession>A0A4R3HRN1</accession>
<name>A0A4R3HRN1_PAULE</name>
<dbReference type="AlphaFoldDB" id="A0A4R3HRN1"/>
<dbReference type="InterPro" id="IPR002763">
    <property type="entry name" value="DUF72"/>
</dbReference>
<evidence type="ECO:0000313" key="1">
    <source>
        <dbReference type="EMBL" id="TCS32768.1"/>
    </source>
</evidence>
<dbReference type="InterPro" id="IPR036520">
    <property type="entry name" value="UPF0759_sf"/>
</dbReference>
<sequence length="254" mass="28326">MLEESTPLIGCAGWSIASAQKASFPLAGSHLERYGAVLPAVEINSSFYRSHRPETYQRWGDSVPENFRFSVKVPRTITHHQRLQNVAPLIEGFVQEVHELGNKLGCLLVQLPPSLRFDPPTVHAFFANLTQQTSAPVVCEARHRSWFMPAANQLLQEFGISQVIADPPVAPCEELFTGAKTVYVRLHGSPEMYHSAYSEEYLSQLENELRQYQAQGKTAWCIFDNTASGAAMPNALSLLARFKRKNAADVKVRA</sequence>
<protein>
    <submittedName>
        <fullName evidence="1">Uncharacterized protein YecE (DUF72 family)</fullName>
    </submittedName>
</protein>
<keyword evidence="2" id="KW-1185">Reference proteome</keyword>
<comment type="caution">
    <text evidence="1">The sequence shown here is derived from an EMBL/GenBank/DDBJ whole genome shotgun (WGS) entry which is preliminary data.</text>
</comment>
<dbReference type="Proteomes" id="UP000295382">
    <property type="component" value="Unassembled WGS sequence"/>
</dbReference>
<dbReference type="OrthoDB" id="9780310at2"/>
<dbReference type="EMBL" id="SLZQ01000020">
    <property type="protein sequence ID" value="TCS32768.1"/>
    <property type="molecule type" value="Genomic_DNA"/>
</dbReference>
<dbReference type="PANTHER" id="PTHR30348">
    <property type="entry name" value="UNCHARACTERIZED PROTEIN YECE"/>
    <property type="match status" value="1"/>
</dbReference>
<evidence type="ECO:0000313" key="2">
    <source>
        <dbReference type="Proteomes" id="UP000295382"/>
    </source>
</evidence>
<gene>
    <name evidence="1" type="ORF">EDC30_12040</name>
</gene>
<reference evidence="1 2" key="1">
    <citation type="submission" date="2019-03" db="EMBL/GenBank/DDBJ databases">
        <title>Genomic Encyclopedia of Type Strains, Phase IV (KMG-IV): sequencing the most valuable type-strain genomes for metagenomic binning, comparative biology and taxonomic classification.</title>
        <authorList>
            <person name="Goeker M."/>
        </authorList>
    </citation>
    <scope>NUCLEOTIDE SEQUENCE [LARGE SCALE GENOMIC DNA]</scope>
    <source>
        <strain evidence="1 2">DSM 7445</strain>
    </source>
</reference>
<organism evidence="1 2">
    <name type="scientific">Paucimonas lemoignei</name>
    <name type="common">Pseudomonas lemoignei</name>
    <dbReference type="NCBI Taxonomy" id="29443"/>
    <lineage>
        <taxon>Bacteria</taxon>
        <taxon>Pseudomonadati</taxon>
        <taxon>Pseudomonadota</taxon>
        <taxon>Betaproteobacteria</taxon>
        <taxon>Burkholderiales</taxon>
        <taxon>Burkholderiaceae</taxon>
        <taxon>Paucimonas</taxon>
    </lineage>
</organism>
<dbReference type="PANTHER" id="PTHR30348:SF14">
    <property type="entry name" value="BLR8050 PROTEIN"/>
    <property type="match status" value="1"/>
</dbReference>
<dbReference type="Pfam" id="PF01904">
    <property type="entry name" value="DUF72"/>
    <property type="match status" value="1"/>
</dbReference>
<dbReference type="SUPFAM" id="SSF117396">
    <property type="entry name" value="TM1631-like"/>
    <property type="match status" value="1"/>
</dbReference>